<dbReference type="Pfam" id="PF13193">
    <property type="entry name" value="AMP-binding_C"/>
    <property type="match status" value="1"/>
</dbReference>
<dbReference type="Gene3D" id="3.40.50.12780">
    <property type="entry name" value="N-terminal domain of ligase-like"/>
    <property type="match status" value="1"/>
</dbReference>
<dbReference type="Pfam" id="PF00501">
    <property type="entry name" value="AMP-binding"/>
    <property type="match status" value="1"/>
</dbReference>
<dbReference type="InterPro" id="IPR020845">
    <property type="entry name" value="AMP-binding_CS"/>
</dbReference>
<dbReference type="InterPro" id="IPR000873">
    <property type="entry name" value="AMP-dep_synth/lig_dom"/>
</dbReference>
<accession>A0ABM5X063</accession>
<dbReference type="Proteomes" id="UP000065533">
    <property type="component" value="Chromosome"/>
</dbReference>
<dbReference type="Gene3D" id="3.30.300.30">
    <property type="match status" value="1"/>
</dbReference>
<evidence type="ECO:0000256" key="1">
    <source>
        <dbReference type="ARBA" id="ARBA00006432"/>
    </source>
</evidence>
<dbReference type="NCBIfam" id="NF004837">
    <property type="entry name" value="PRK06187.1"/>
    <property type="match status" value="1"/>
</dbReference>
<feature type="domain" description="AMP-binding enzyme C-terminal" evidence="4">
    <location>
        <begin position="427"/>
        <end position="503"/>
    </location>
</feature>
<dbReference type="InterPro" id="IPR042099">
    <property type="entry name" value="ANL_N_sf"/>
</dbReference>
<organism evidence="5 6">
    <name type="scientific">Planococcus kocurii</name>
    <dbReference type="NCBI Taxonomy" id="1374"/>
    <lineage>
        <taxon>Bacteria</taxon>
        <taxon>Bacillati</taxon>
        <taxon>Bacillota</taxon>
        <taxon>Bacilli</taxon>
        <taxon>Bacillales</taxon>
        <taxon>Caryophanaceae</taxon>
        <taxon>Planococcus</taxon>
    </lineage>
</organism>
<comment type="similarity">
    <text evidence="1">Belongs to the ATP-dependent AMP-binding enzyme family.</text>
</comment>
<dbReference type="PANTHER" id="PTHR43201">
    <property type="entry name" value="ACYL-COA SYNTHETASE"/>
    <property type="match status" value="1"/>
</dbReference>
<dbReference type="PROSITE" id="PS00455">
    <property type="entry name" value="AMP_BINDING"/>
    <property type="match status" value="1"/>
</dbReference>
<dbReference type="InterPro" id="IPR045851">
    <property type="entry name" value="AMP-bd_C_sf"/>
</dbReference>
<dbReference type="RefSeq" id="WP_058386574.1">
    <property type="nucleotide sequence ID" value="NZ_CP013661.2"/>
</dbReference>
<keyword evidence="6" id="KW-1185">Reference proteome</keyword>
<evidence type="ECO:0000313" key="5">
    <source>
        <dbReference type="EMBL" id="ALS79933.1"/>
    </source>
</evidence>
<sequence length="518" mass="58210">MYATLGRVFDQTVSMYPNKEALVDMRREKRWTYSQWSDEVHRLANALIAAGVCKGDRVSSFLFNNSELPTALFACAKIGAVFNPINFRLKPEELAYILNDATPEIVLFEEALKDTVEKIASQFPSIQFWFIDDTVPTYAISYREQVNAASATDPLVEVDEMDIYAIMYTSGTTGRPKGVIHYHRNMAEQSMTCIAMLKYTKNDVGLVVAPMFHCAELHCCVIPRVQAGASSIIMHQFNPQTAIETIENERVTVMFAVPTMWSMMTELEGAASKVKTLQRGLYGAAPMAPVLVKRVKEVLGIALIQAYGQTEMGPAITFLAEDEQLTKAGSAGKPAFNHEIRIVRTQEQGSSEPDDKLAAFEVGEIIVRGPSMMGGYFHRPQATARVLYKGWYHTSDLGYMDEDGYLFVSDRVDDMIISGGENIYPREVEDALHEHDMVQDVAVLGIPDEKWGEAVMAFIVAKDTSLTEEKLEEYCLDNNNLARFKRPRSYQFVDELPRNASGKIQKFLLRELYAKDDK</sequence>
<gene>
    <name evidence="5" type="ORF">AUO94_15475</name>
</gene>
<dbReference type="GO" id="GO:0016874">
    <property type="term" value="F:ligase activity"/>
    <property type="evidence" value="ECO:0007669"/>
    <property type="project" value="UniProtKB-KW"/>
</dbReference>
<feature type="domain" description="AMP-dependent synthetase/ligase" evidence="3">
    <location>
        <begin position="9"/>
        <end position="377"/>
    </location>
</feature>
<dbReference type="PANTHER" id="PTHR43201:SF5">
    <property type="entry name" value="MEDIUM-CHAIN ACYL-COA LIGASE ACSF2, MITOCHONDRIAL"/>
    <property type="match status" value="1"/>
</dbReference>
<proteinExistence type="inferred from homology"/>
<evidence type="ECO:0000259" key="4">
    <source>
        <dbReference type="Pfam" id="PF13193"/>
    </source>
</evidence>
<dbReference type="EMBL" id="CP013661">
    <property type="protein sequence ID" value="ALS79933.1"/>
    <property type="molecule type" value="Genomic_DNA"/>
</dbReference>
<protein>
    <submittedName>
        <fullName evidence="5">Long-chain fatty acid--CoA ligase</fullName>
    </submittedName>
</protein>
<name>A0ABM5X063_9BACL</name>
<evidence type="ECO:0000256" key="2">
    <source>
        <dbReference type="ARBA" id="ARBA00022598"/>
    </source>
</evidence>
<evidence type="ECO:0000259" key="3">
    <source>
        <dbReference type="Pfam" id="PF00501"/>
    </source>
</evidence>
<reference evidence="5" key="1">
    <citation type="submission" date="2016-01" db="EMBL/GenBank/DDBJ databases">
        <title>Complete genome of Planococcus kocurri type strain.</title>
        <authorList>
            <person name="See-Too W.S."/>
        </authorList>
    </citation>
    <scope>NUCLEOTIDE SEQUENCE [LARGE SCALE GENOMIC DNA]</scope>
    <source>
        <strain evidence="5">ATCC 43650</strain>
    </source>
</reference>
<evidence type="ECO:0000313" key="6">
    <source>
        <dbReference type="Proteomes" id="UP000065533"/>
    </source>
</evidence>
<dbReference type="InterPro" id="IPR025110">
    <property type="entry name" value="AMP-bd_C"/>
</dbReference>
<dbReference type="CDD" id="cd17631">
    <property type="entry name" value="FACL_FadD13-like"/>
    <property type="match status" value="1"/>
</dbReference>
<keyword evidence="2 5" id="KW-0436">Ligase</keyword>
<dbReference type="SUPFAM" id="SSF56801">
    <property type="entry name" value="Acetyl-CoA synthetase-like"/>
    <property type="match status" value="1"/>
</dbReference>